<dbReference type="Pfam" id="PF05751">
    <property type="entry name" value="FixH"/>
    <property type="match status" value="1"/>
</dbReference>
<reference evidence="3 4" key="1">
    <citation type="submission" date="2020-08" db="EMBL/GenBank/DDBJ databases">
        <title>Functional genomics of gut bacteria from endangered species of beetles.</title>
        <authorList>
            <person name="Carlos-Shanley C."/>
        </authorList>
    </citation>
    <scope>NUCLEOTIDE SEQUENCE [LARGE SCALE GENOMIC DNA]</scope>
    <source>
        <strain evidence="3 4">S00198</strain>
    </source>
</reference>
<sequence>MPSSPSIAAAPVPAPWWKFGHVWLVISGPAIVVVAGFVTLWLAVSSPDPVVAEDYYQQGIEINKTLGEKARSSMAPAVKGRNHAATPEQDKPR</sequence>
<dbReference type="Proteomes" id="UP000575083">
    <property type="component" value="Unassembled WGS sequence"/>
</dbReference>
<organism evidence="3 4">
    <name type="scientific">Acidovorax soli</name>
    <dbReference type="NCBI Taxonomy" id="592050"/>
    <lineage>
        <taxon>Bacteria</taxon>
        <taxon>Pseudomonadati</taxon>
        <taxon>Pseudomonadota</taxon>
        <taxon>Betaproteobacteria</taxon>
        <taxon>Burkholderiales</taxon>
        <taxon>Comamonadaceae</taxon>
        <taxon>Acidovorax</taxon>
    </lineage>
</organism>
<evidence type="ECO:0000256" key="1">
    <source>
        <dbReference type="SAM" id="MobiDB-lite"/>
    </source>
</evidence>
<evidence type="ECO:0000256" key="2">
    <source>
        <dbReference type="SAM" id="Phobius"/>
    </source>
</evidence>
<feature type="region of interest" description="Disordered" evidence="1">
    <location>
        <begin position="71"/>
        <end position="93"/>
    </location>
</feature>
<keyword evidence="2" id="KW-0472">Membrane</keyword>
<keyword evidence="2" id="KW-0812">Transmembrane</keyword>
<evidence type="ECO:0000313" key="3">
    <source>
        <dbReference type="EMBL" id="MBB6563352.1"/>
    </source>
</evidence>
<keyword evidence="2" id="KW-1133">Transmembrane helix</keyword>
<evidence type="ECO:0008006" key="5">
    <source>
        <dbReference type="Google" id="ProtNLM"/>
    </source>
</evidence>
<dbReference type="InterPro" id="IPR008620">
    <property type="entry name" value="FixH"/>
</dbReference>
<protein>
    <recommendedName>
        <fullName evidence="5">Nitrogen fixation protein FixH</fullName>
    </recommendedName>
</protein>
<comment type="caution">
    <text evidence="3">The sequence shown here is derived from an EMBL/GenBank/DDBJ whole genome shotgun (WGS) entry which is preliminary data.</text>
</comment>
<feature type="transmembrane region" description="Helical" evidence="2">
    <location>
        <begin position="20"/>
        <end position="44"/>
    </location>
</feature>
<proteinExistence type="predicted"/>
<dbReference type="AlphaFoldDB" id="A0A7X0PJZ7"/>
<dbReference type="RefSeq" id="WP_184864289.1">
    <property type="nucleotide sequence ID" value="NZ_JACHLK010000018.1"/>
</dbReference>
<keyword evidence="4" id="KW-1185">Reference proteome</keyword>
<gene>
    <name evidence="3" type="ORF">HNP48_006072</name>
</gene>
<evidence type="ECO:0000313" key="4">
    <source>
        <dbReference type="Proteomes" id="UP000575083"/>
    </source>
</evidence>
<dbReference type="EMBL" id="JACHLK010000018">
    <property type="protein sequence ID" value="MBB6563352.1"/>
    <property type="molecule type" value="Genomic_DNA"/>
</dbReference>
<name>A0A7X0PJZ7_9BURK</name>
<accession>A0A7X0PJZ7</accession>